<keyword evidence="2" id="KW-0964">Secreted</keyword>
<evidence type="ECO:0000259" key="5">
    <source>
        <dbReference type="PROSITE" id="PS50871"/>
    </source>
</evidence>
<dbReference type="PRINTS" id="PR00007">
    <property type="entry name" value="COMPLEMNTC1Q"/>
</dbReference>
<dbReference type="InterPro" id="IPR008983">
    <property type="entry name" value="Tumour_necrosis_fac-like_dom"/>
</dbReference>
<dbReference type="Pfam" id="PF00386">
    <property type="entry name" value="C1q"/>
    <property type="match status" value="1"/>
</dbReference>
<dbReference type="PANTHER" id="PTHR22923">
    <property type="entry name" value="CEREBELLIN-RELATED"/>
    <property type="match status" value="1"/>
</dbReference>
<feature type="domain" description="C1q" evidence="5">
    <location>
        <begin position="92"/>
        <end position="236"/>
    </location>
</feature>
<feature type="signal peptide" evidence="4">
    <location>
        <begin position="1"/>
        <end position="19"/>
    </location>
</feature>
<name>A0AAV2LH77_KNICA</name>
<dbReference type="PANTHER" id="PTHR22923:SF89">
    <property type="entry name" value="CEREBELLIN 18"/>
    <property type="match status" value="1"/>
</dbReference>
<evidence type="ECO:0000313" key="7">
    <source>
        <dbReference type="Proteomes" id="UP001497482"/>
    </source>
</evidence>
<dbReference type="InterPro" id="IPR050822">
    <property type="entry name" value="Cerebellin_Synaptic_Org"/>
</dbReference>
<dbReference type="SUPFAM" id="SSF49842">
    <property type="entry name" value="TNF-like"/>
    <property type="match status" value="1"/>
</dbReference>
<dbReference type="AlphaFoldDB" id="A0AAV2LH77"/>
<dbReference type="PROSITE" id="PS50871">
    <property type="entry name" value="C1Q"/>
    <property type="match status" value="1"/>
</dbReference>
<dbReference type="GO" id="GO:0005576">
    <property type="term" value="C:extracellular region"/>
    <property type="evidence" value="ECO:0007669"/>
    <property type="project" value="UniProtKB-SubCell"/>
</dbReference>
<dbReference type="GO" id="GO:0045202">
    <property type="term" value="C:synapse"/>
    <property type="evidence" value="ECO:0007669"/>
    <property type="project" value="TreeGrafter"/>
</dbReference>
<keyword evidence="3 4" id="KW-0732">Signal</keyword>
<feature type="chain" id="PRO_5043561973" description="C1q domain-containing protein" evidence="4">
    <location>
        <begin position="20"/>
        <end position="240"/>
    </location>
</feature>
<dbReference type="Gene3D" id="2.60.120.40">
    <property type="match status" value="1"/>
</dbReference>
<sequence>MRVLVYVAFVGLLLDTATTLEETSLREELKQAAIKWEGDIPCQKSDCSCAFRSMGCCCGNQELQSLREHVSESFLNVSDRINQLQHEIRQVIEPVNVAFTAFLGDVNCIGPFDRNMSIPYDVISLNDGFGYNSGLGLFTAPVTGVYYFSVSVYSRMQWAGQHLFHKVQMMKNGEVQVSTWEDNRDDPEDSSHLALLLAMRQGDQVYAELLQERSLCGNIKGLNSFSGFLVYPTPDATKAY</sequence>
<dbReference type="SMART" id="SM00110">
    <property type="entry name" value="C1Q"/>
    <property type="match status" value="1"/>
</dbReference>
<dbReference type="GO" id="GO:0099558">
    <property type="term" value="P:maintenance of synapse structure"/>
    <property type="evidence" value="ECO:0007669"/>
    <property type="project" value="TreeGrafter"/>
</dbReference>
<evidence type="ECO:0000313" key="6">
    <source>
        <dbReference type="EMBL" id="CAL1601727.1"/>
    </source>
</evidence>
<keyword evidence="7" id="KW-1185">Reference proteome</keyword>
<comment type="subcellular location">
    <subcellularLocation>
        <location evidence="1">Secreted</location>
    </subcellularLocation>
</comment>
<gene>
    <name evidence="6" type="ORF">KC01_LOCUS29629</name>
</gene>
<organism evidence="6 7">
    <name type="scientific">Knipowitschia caucasica</name>
    <name type="common">Caucasian dwarf goby</name>
    <name type="synonym">Pomatoschistus caucasicus</name>
    <dbReference type="NCBI Taxonomy" id="637954"/>
    <lineage>
        <taxon>Eukaryota</taxon>
        <taxon>Metazoa</taxon>
        <taxon>Chordata</taxon>
        <taxon>Craniata</taxon>
        <taxon>Vertebrata</taxon>
        <taxon>Euteleostomi</taxon>
        <taxon>Actinopterygii</taxon>
        <taxon>Neopterygii</taxon>
        <taxon>Teleostei</taxon>
        <taxon>Neoteleostei</taxon>
        <taxon>Acanthomorphata</taxon>
        <taxon>Gobiaria</taxon>
        <taxon>Gobiiformes</taxon>
        <taxon>Gobioidei</taxon>
        <taxon>Gobiidae</taxon>
        <taxon>Gobiinae</taxon>
        <taxon>Knipowitschia</taxon>
    </lineage>
</organism>
<evidence type="ECO:0000256" key="4">
    <source>
        <dbReference type="SAM" id="SignalP"/>
    </source>
</evidence>
<dbReference type="InterPro" id="IPR001073">
    <property type="entry name" value="C1q_dom"/>
</dbReference>
<dbReference type="EMBL" id="OZ035825">
    <property type="protein sequence ID" value="CAL1601727.1"/>
    <property type="molecule type" value="Genomic_DNA"/>
</dbReference>
<accession>A0AAV2LH77</accession>
<evidence type="ECO:0000256" key="1">
    <source>
        <dbReference type="ARBA" id="ARBA00004613"/>
    </source>
</evidence>
<protein>
    <recommendedName>
        <fullName evidence="5">C1q domain-containing protein</fullName>
    </recommendedName>
</protein>
<evidence type="ECO:0000256" key="2">
    <source>
        <dbReference type="ARBA" id="ARBA00022525"/>
    </source>
</evidence>
<evidence type="ECO:0000256" key="3">
    <source>
        <dbReference type="ARBA" id="ARBA00022729"/>
    </source>
</evidence>
<reference evidence="6 7" key="1">
    <citation type="submission" date="2024-04" db="EMBL/GenBank/DDBJ databases">
        <authorList>
            <person name="Waldvogel A.-M."/>
            <person name="Schoenle A."/>
        </authorList>
    </citation>
    <scope>NUCLEOTIDE SEQUENCE [LARGE SCALE GENOMIC DNA]</scope>
</reference>
<proteinExistence type="predicted"/>
<dbReference type="Proteomes" id="UP001497482">
    <property type="component" value="Chromosome 3"/>
</dbReference>